<dbReference type="GO" id="GO:0016740">
    <property type="term" value="F:transferase activity"/>
    <property type="evidence" value="ECO:0007669"/>
    <property type="project" value="UniProtKB-KW"/>
</dbReference>
<evidence type="ECO:0000313" key="7">
    <source>
        <dbReference type="Proteomes" id="UP000184304"/>
    </source>
</evidence>
<feature type="region of interest" description="Disordered" evidence="4">
    <location>
        <begin position="1"/>
        <end position="56"/>
    </location>
</feature>
<dbReference type="InterPro" id="IPR009288">
    <property type="entry name" value="AIG2-like_dom"/>
</dbReference>
<dbReference type="Pfam" id="PF06094">
    <property type="entry name" value="GGACT"/>
    <property type="match status" value="1"/>
</dbReference>
<dbReference type="PANTHER" id="PTHR31544:SF4">
    <property type="entry name" value="GAMMA-GLUTAMYLCYCLOTRANSFERASE-RELATED"/>
    <property type="match status" value="1"/>
</dbReference>
<evidence type="ECO:0000256" key="1">
    <source>
        <dbReference type="ARBA" id="ARBA00008861"/>
    </source>
</evidence>
<dbReference type="AlphaFoldDB" id="A0A1L9NJ95"/>
<dbReference type="SUPFAM" id="SSF110857">
    <property type="entry name" value="Gamma-glutamyl cyclotransferase-like"/>
    <property type="match status" value="1"/>
</dbReference>
<dbReference type="Proteomes" id="UP000184304">
    <property type="component" value="Unassembled WGS sequence"/>
</dbReference>
<feature type="compositionally biased region" description="Pro residues" evidence="4">
    <location>
        <begin position="1"/>
        <end position="19"/>
    </location>
</feature>
<feature type="compositionally biased region" description="Pro residues" evidence="4">
    <location>
        <begin position="35"/>
        <end position="50"/>
    </location>
</feature>
<organism evidence="6 7">
    <name type="scientific">Aspergillus tubingensis (strain CBS 134.48)</name>
    <dbReference type="NCBI Taxonomy" id="767770"/>
    <lineage>
        <taxon>Eukaryota</taxon>
        <taxon>Fungi</taxon>
        <taxon>Dikarya</taxon>
        <taxon>Ascomycota</taxon>
        <taxon>Pezizomycotina</taxon>
        <taxon>Eurotiomycetes</taxon>
        <taxon>Eurotiomycetidae</taxon>
        <taxon>Eurotiales</taxon>
        <taxon>Aspergillaceae</taxon>
        <taxon>Aspergillus</taxon>
        <taxon>Aspergillus subgen. Circumdati</taxon>
    </lineage>
</organism>
<evidence type="ECO:0000259" key="5">
    <source>
        <dbReference type="Pfam" id="PF06094"/>
    </source>
</evidence>
<evidence type="ECO:0000313" key="6">
    <source>
        <dbReference type="EMBL" id="OJI89293.1"/>
    </source>
</evidence>
<dbReference type="EMBL" id="KV878177">
    <property type="protein sequence ID" value="OJI89293.1"/>
    <property type="molecule type" value="Genomic_DNA"/>
</dbReference>
<dbReference type="Gene3D" id="3.10.490.10">
    <property type="entry name" value="Gamma-glutamyl cyclotransferase-like"/>
    <property type="match status" value="1"/>
</dbReference>
<sequence length="197" mass="21944">MSPPITKTAPPPPPPPPSDPRTKVSPVIRNLRTVPPRPLTTPQPPPPPTTTGPTGPYFLYGTLMDPSMLQDILSLDPDQEIDLRPAYVSGYACKLWGQYPALIPDDTSSSVVKGVVYRVESVEDGVKLANYETGWYRAEPCEVVYTDGKEPGRENGHVFVFVGDKRELSDGVFDLMVWLRRMGRRGALERLDRLDRK</sequence>
<keyword evidence="7" id="KW-1185">Reference proteome</keyword>
<keyword evidence="2" id="KW-0808">Transferase</keyword>
<dbReference type="OMA" id="SGAFEPI"/>
<dbReference type="CDD" id="cd06661">
    <property type="entry name" value="GGCT_like"/>
    <property type="match status" value="1"/>
</dbReference>
<dbReference type="InterPro" id="IPR013024">
    <property type="entry name" value="GGCT-like"/>
</dbReference>
<protein>
    <recommendedName>
        <fullName evidence="3">Putative gamma-glutamylcyclotransferase</fullName>
    </recommendedName>
</protein>
<name>A0A1L9NJ95_ASPTC</name>
<comment type="similarity">
    <text evidence="1">Belongs to the gamma-glutamylcyclotransferase family.</text>
</comment>
<reference evidence="7" key="1">
    <citation type="journal article" date="2017" name="Genome Biol.">
        <title>Comparative genomics reveals high biological diversity and specific adaptations in the industrially and medically important fungal genus Aspergillus.</title>
        <authorList>
            <person name="de Vries R.P."/>
            <person name="Riley R."/>
            <person name="Wiebenga A."/>
            <person name="Aguilar-Osorio G."/>
            <person name="Amillis S."/>
            <person name="Uchima C.A."/>
            <person name="Anderluh G."/>
            <person name="Asadollahi M."/>
            <person name="Askin M."/>
            <person name="Barry K."/>
            <person name="Battaglia E."/>
            <person name="Bayram O."/>
            <person name="Benocci T."/>
            <person name="Braus-Stromeyer S.A."/>
            <person name="Caldana C."/>
            <person name="Canovas D."/>
            <person name="Cerqueira G.C."/>
            <person name="Chen F."/>
            <person name="Chen W."/>
            <person name="Choi C."/>
            <person name="Clum A."/>
            <person name="Dos Santos R.A."/>
            <person name="Damasio A.R."/>
            <person name="Diallinas G."/>
            <person name="Emri T."/>
            <person name="Fekete E."/>
            <person name="Flipphi M."/>
            <person name="Freyberg S."/>
            <person name="Gallo A."/>
            <person name="Gournas C."/>
            <person name="Habgood R."/>
            <person name="Hainaut M."/>
            <person name="Harispe M.L."/>
            <person name="Henrissat B."/>
            <person name="Hilden K.S."/>
            <person name="Hope R."/>
            <person name="Hossain A."/>
            <person name="Karabika E."/>
            <person name="Karaffa L."/>
            <person name="Karanyi Z."/>
            <person name="Krasevec N."/>
            <person name="Kuo A."/>
            <person name="Kusch H."/>
            <person name="LaButti K."/>
            <person name="Lagendijk E.L."/>
            <person name="Lapidus A."/>
            <person name="Levasseur A."/>
            <person name="Lindquist E."/>
            <person name="Lipzen A."/>
            <person name="Logrieco A.F."/>
            <person name="MacCabe A."/>
            <person name="Maekelae M.R."/>
            <person name="Malavazi I."/>
            <person name="Melin P."/>
            <person name="Meyer V."/>
            <person name="Mielnichuk N."/>
            <person name="Miskei M."/>
            <person name="Molnar A.P."/>
            <person name="Mule G."/>
            <person name="Ngan C.Y."/>
            <person name="Orejas M."/>
            <person name="Orosz E."/>
            <person name="Ouedraogo J.P."/>
            <person name="Overkamp K.M."/>
            <person name="Park H.-S."/>
            <person name="Perrone G."/>
            <person name="Piumi F."/>
            <person name="Punt P.J."/>
            <person name="Ram A.F."/>
            <person name="Ramon A."/>
            <person name="Rauscher S."/>
            <person name="Record E."/>
            <person name="Riano-Pachon D.M."/>
            <person name="Robert V."/>
            <person name="Roehrig J."/>
            <person name="Ruller R."/>
            <person name="Salamov A."/>
            <person name="Salih N.S."/>
            <person name="Samson R.A."/>
            <person name="Sandor E."/>
            <person name="Sanguinetti M."/>
            <person name="Schuetze T."/>
            <person name="Sepcic K."/>
            <person name="Shelest E."/>
            <person name="Sherlock G."/>
            <person name="Sophianopoulou V."/>
            <person name="Squina F.M."/>
            <person name="Sun H."/>
            <person name="Susca A."/>
            <person name="Todd R.B."/>
            <person name="Tsang A."/>
            <person name="Unkles S.E."/>
            <person name="van de Wiele N."/>
            <person name="van Rossen-Uffink D."/>
            <person name="Oliveira J.V."/>
            <person name="Vesth T.C."/>
            <person name="Visser J."/>
            <person name="Yu J.-H."/>
            <person name="Zhou M."/>
            <person name="Andersen M.R."/>
            <person name="Archer D.B."/>
            <person name="Baker S.E."/>
            <person name="Benoit I."/>
            <person name="Brakhage A.A."/>
            <person name="Braus G.H."/>
            <person name="Fischer R."/>
            <person name="Frisvad J.C."/>
            <person name="Goldman G.H."/>
            <person name="Houbraken J."/>
            <person name="Oakley B."/>
            <person name="Pocsi I."/>
            <person name="Scazzocchio C."/>
            <person name="Seiboth B."/>
            <person name="vanKuyk P.A."/>
            <person name="Wortman J."/>
            <person name="Dyer P.S."/>
            <person name="Grigoriev I.V."/>
        </authorList>
    </citation>
    <scope>NUCLEOTIDE SEQUENCE [LARGE SCALE GENOMIC DNA]</scope>
    <source>
        <strain evidence="7">CBS 134.48</strain>
    </source>
</reference>
<dbReference type="InterPro" id="IPR045038">
    <property type="entry name" value="AIG2-like"/>
</dbReference>
<dbReference type="OrthoDB" id="3262926at2759"/>
<proteinExistence type="inferred from homology"/>
<evidence type="ECO:0000256" key="2">
    <source>
        <dbReference type="ARBA" id="ARBA00022679"/>
    </source>
</evidence>
<evidence type="ECO:0000256" key="4">
    <source>
        <dbReference type="SAM" id="MobiDB-lite"/>
    </source>
</evidence>
<dbReference type="VEuPathDB" id="FungiDB:ASPTUDRAFT_69947"/>
<gene>
    <name evidence="6" type="ORF">ASPTUDRAFT_69947</name>
</gene>
<dbReference type="PANTHER" id="PTHR31544">
    <property type="entry name" value="AIG2-LIKE PROTEIN D"/>
    <property type="match status" value="1"/>
</dbReference>
<accession>A0A1L9NJ95</accession>
<dbReference type="InterPro" id="IPR036568">
    <property type="entry name" value="GGCT-like_sf"/>
</dbReference>
<feature type="domain" description="Gamma-glutamylcyclotransferase AIG2-like" evidence="5">
    <location>
        <begin position="57"/>
        <end position="161"/>
    </location>
</feature>
<evidence type="ECO:0000256" key="3">
    <source>
        <dbReference type="ARBA" id="ARBA00030602"/>
    </source>
</evidence>
<feature type="compositionally biased region" description="Low complexity" evidence="4">
    <location>
        <begin position="23"/>
        <end position="34"/>
    </location>
</feature>